<dbReference type="Gene3D" id="2.30.30.40">
    <property type="entry name" value="SH3 Domains"/>
    <property type="match status" value="1"/>
</dbReference>
<keyword evidence="1 2" id="KW-0728">SH3 domain</keyword>
<dbReference type="OrthoDB" id="5340910at2759"/>
<proteinExistence type="predicted"/>
<dbReference type="Pfam" id="PF02009">
    <property type="entry name" value="RIFIN"/>
    <property type="match status" value="1"/>
</dbReference>
<keyword evidence="7" id="KW-1185">Reference proteome</keyword>
<accession>A0A068RI45</accession>
<dbReference type="PROSITE" id="PS50002">
    <property type="entry name" value="SH3"/>
    <property type="match status" value="1"/>
</dbReference>
<dbReference type="InterPro" id="IPR036028">
    <property type="entry name" value="SH3-like_dom_sf"/>
</dbReference>
<dbReference type="AlphaFoldDB" id="A0A068RI45"/>
<evidence type="ECO:0000256" key="1">
    <source>
        <dbReference type="ARBA" id="ARBA00022443"/>
    </source>
</evidence>
<dbReference type="SUPFAM" id="SSF50044">
    <property type="entry name" value="SH3-domain"/>
    <property type="match status" value="1"/>
</dbReference>
<keyword evidence="4" id="KW-0812">Transmembrane</keyword>
<keyword evidence="4" id="KW-0472">Membrane</keyword>
<feature type="domain" description="SH3" evidence="5">
    <location>
        <begin position="296"/>
        <end position="358"/>
    </location>
</feature>
<evidence type="ECO:0000256" key="2">
    <source>
        <dbReference type="PROSITE-ProRule" id="PRU00192"/>
    </source>
</evidence>
<feature type="compositionally biased region" description="Polar residues" evidence="3">
    <location>
        <begin position="234"/>
        <end position="248"/>
    </location>
</feature>
<evidence type="ECO:0000256" key="3">
    <source>
        <dbReference type="SAM" id="MobiDB-lite"/>
    </source>
</evidence>
<dbReference type="InterPro" id="IPR001452">
    <property type="entry name" value="SH3_domain"/>
</dbReference>
<dbReference type="SMART" id="SM00326">
    <property type="entry name" value="SH3"/>
    <property type="match status" value="1"/>
</dbReference>
<feature type="compositionally biased region" description="Low complexity" evidence="3">
    <location>
        <begin position="281"/>
        <end position="296"/>
    </location>
</feature>
<gene>
    <name evidence="6" type="ORF">LCOR_01378.1</name>
</gene>
<reference evidence="6" key="1">
    <citation type="submission" date="2013-08" db="EMBL/GenBank/DDBJ databases">
        <title>Gene expansion shapes genome architecture in the human pathogen Lichtheimia corymbifera: an evolutionary genomics analysis in the ancient terrestrial Mucorales (Mucoromycotina).</title>
        <authorList>
            <person name="Schwartze V.U."/>
            <person name="Winter S."/>
            <person name="Shelest E."/>
            <person name="Marcet-Houben M."/>
            <person name="Horn F."/>
            <person name="Wehner S."/>
            <person name="Hoffmann K."/>
            <person name="Riege K."/>
            <person name="Sammeth M."/>
            <person name="Nowrousian M."/>
            <person name="Valiante V."/>
            <person name="Linde J."/>
            <person name="Jacobsen I.D."/>
            <person name="Marz M."/>
            <person name="Brakhage A.A."/>
            <person name="Gabaldon T."/>
            <person name="Bocker S."/>
            <person name="Voigt K."/>
        </authorList>
    </citation>
    <scope>NUCLEOTIDE SEQUENCE [LARGE SCALE GENOMIC DNA]</scope>
    <source>
        <strain evidence="6">FSU 9682</strain>
    </source>
</reference>
<dbReference type="Pfam" id="PF00018">
    <property type="entry name" value="SH3_1"/>
    <property type="match status" value="1"/>
</dbReference>
<dbReference type="Proteomes" id="UP000027586">
    <property type="component" value="Unassembled WGS sequence"/>
</dbReference>
<evidence type="ECO:0000256" key="4">
    <source>
        <dbReference type="SAM" id="Phobius"/>
    </source>
</evidence>
<dbReference type="STRING" id="1263082.A0A068RI45"/>
<dbReference type="InterPro" id="IPR006373">
    <property type="entry name" value="VSA_Rifin"/>
</dbReference>
<feature type="region of interest" description="Disordered" evidence="3">
    <location>
        <begin position="52"/>
        <end position="120"/>
    </location>
</feature>
<organism evidence="6 7">
    <name type="scientific">Lichtheimia corymbifera JMRC:FSU:9682</name>
    <dbReference type="NCBI Taxonomy" id="1263082"/>
    <lineage>
        <taxon>Eukaryota</taxon>
        <taxon>Fungi</taxon>
        <taxon>Fungi incertae sedis</taxon>
        <taxon>Mucoromycota</taxon>
        <taxon>Mucoromycotina</taxon>
        <taxon>Mucoromycetes</taxon>
        <taxon>Mucorales</taxon>
        <taxon>Lichtheimiaceae</taxon>
        <taxon>Lichtheimia</taxon>
    </lineage>
</organism>
<name>A0A068RI45_9FUNG</name>
<feature type="transmembrane region" description="Helical" evidence="4">
    <location>
        <begin position="143"/>
        <end position="164"/>
    </location>
</feature>
<sequence>MVNLRSVDQGHHIFKRAIEPSLPEQASASEDSNSLFGDGFFSFANGESQSVSEAFPTATAEKSSSTSAAAHSSSATESSAASSASSSPTSSSSSISSSSSSTTSSSSSQSVSATSTDSLTPSASASAAAADDAQSSETLSGGAIAAIVAIVVIVVLGIVSYLIVRHRMKRKGMGNNRLTRFSMGPTYNATSGMGAAPQQPQPQQSFGYSTAMNNNPPPPMSSSSTYPDPFQPSPHIQQQQPVYSSPMQQPYAAPIAESMMAAGTIAAAGSMQPHQPPSPPQQQNNTMTTMPGNNQPQQPIHTIVAGYTPALSDEIQVHPGDQVQIIAEYDDGWCLGMNLTTGQQQGVFPKHCFSPPEPPSQTAVAQQLTYPTPNFLGDPLSVTAAHQKRASSLYGPLQATPLH</sequence>
<evidence type="ECO:0000313" key="6">
    <source>
        <dbReference type="EMBL" id="CDH49639.1"/>
    </source>
</evidence>
<keyword evidence="4" id="KW-1133">Transmembrane helix</keyword>
<comment type="caution">
    <text evidence="6">The sequence shown here is derived from an EMBL/GenBank/DDBJ whole genome shotgun (WGS) entry which is preliminary data.</text>
</comment>
<evidence type="ECO:0000313" key="7">
    <source>
        <dbReference type="Proteomes" id="UP000027586"/>
    </source>
</evidence>
<evidence type="ECO:0000259" key="5">
    <source>
        <dbReference type="PROSITE" id="PS50002"/>
    </source>
</evidence>
<protein>
    <recommendedName>
        <fullName evidence="5">SH3 domain-containing protein</fullName>
    </recommendedName>
</protein>
<dbReference type="EMBL" id="CBTN010000003">
    <property type="protein sequence ID" value="CDH49639.1"/>
    <property type="molecule type" value="Genomic_DNA"/>
</dbReference>
<feature type="region of interest" description="Disordered" evidence="3">
    <location>
        <begin position="268"/>
        <end position="298"/>
    </location>
</feature>
<feature type="region of interest" description="Disordered" evidence="3">
    <location>
        <begin position="189"/>
        <end position="248"/>
    </location>
</feature>
<feature type="compositionally biased region" description="Low complexity" evidence="3">
    <location>
        <begin position="57"/>
        <end position="120"/>
    </location>
</feature>
<dbReference type="VEuPathDB" id="FungiDB:LCOR_01378.1"/>